<feature type="transmembrane region" description="Helical" evidence="6">
    <location>
        <begin position="38"/>
        <end position="57"/>
    </location>
</feature>
<dbReference type="InterPro" id="IPR052159">
    <property type="entry name" value="Competence_DNA_uptake"/>
</dbReference>
<dbReference type="InterPro" id="IPR035681">
    <property type="entry name" value="ComA-like_MBL"/>
</dbReference>
<dbReference type="Pfam" id="PF00753">
    <property type="entry name" value="Lactamase_B"/>
    <property type="match status" value="1"/>
</dbReference>
<comment type="subcellular location">
    <subcellularLocation>
        <location evidence="1">Cell membrane</location>
        <topology evidence="1">Multi-pass membrane protein</topology>
    </subcellularLocation>
</comment>
<evidence type="ECO:0000256" key="4">
    <source>
        <dbReference type="ARBA" id="ARBA00022989"/>
    </source>
</evidence>
<dbReference type="InterPro" id="IPR004477">
    <property type="entry name" value="ComEC_N"/>
</dbReference>
<evidence type="ECO:0000256" key="5">
    <source>
        <dbReference type="ARBA" id="ARBA00023136"/>
    </source>
</evidence>
<organism evidence="8 9">
    <name type="scientific">Lactobacillus panisapium</name>
    <dbReference type="NCBI Taxonomy" id="2012495"/>
    <lineage>
        <taxon>Bacteria</taxon>
        <taxon>Bacillati</taxon>
        <taxon>Bacillota</taxon>
        <taxon>Bacilli</taxon>
        <taxon>Lactobacillales</taxon>
        <taxon>Lactobacillaceae</taxon>
        <taxon>Lactobacillus</taxon>
    </lineage>
</organism>
<evidence type="ECO:0000313" key="8">
    <source>
        <dbReference type="EMBL" id="QYN52744.1"/>
    </source>
</evidence>
<dbReference type="CDD" id="cd07731">
    <property type="entry name" value="ComA-like_MBL-fold"/>
    <property type="match status" value="1"/>
</dbReference>
<accession>A0ABX8W580</accession>
<feature type="transmembrane region" description="Helical" evidence="6">
    <location>
        <begin position="318"/>
        <end position="346"/>
    </location>
</feature>
<dbReference type="NCBIfam" id="TIGR00361">
    <property type="entry name" value="ComEC_Rec2"/>
    <property type="match status" value="1"/>
</dbReference>
<dbReference type="InterPro" id="IPR004797">
    <property type="entry name" value="Competence_ComEC/Rec2"/>
</dbReference>
<sequence length="760" mass="85258">MRRLKINSKFDVLEPGLFLVAALLLVDCSFLLYQCTTIIAKVVTVLLAIYLCGLAIAKYRKLVFVLLLLLTSFLLANWFTARPSSLSLTKNSVIKLYPDETKLSEDWLSGQGTLNGKKVLVTAKLSQKQIWQAKQGKTIWLSDLQGEINSIEPATNYGQFDAQKFYATKKIWQKVNLKACRISFKRTGLIDYLHHLRYQLQRYFQRMPQILGFFSSELILGENPNSANQIILNNYRDLGIIHILSISGLHVGIYTIVITAICSFLKMTEKESFVSCLLVLVIGIFLSKGQAGFIRASLTFVLKQIFKFKKIPIAQYDILGLACIIHLLFDPRLMSGVGALLSYVLALGLELTNKMSSIKRSIALNALLLPLLLFYFFQFNFLTVIFNIFAVPYFNWIVMPLTFLNLFIFAKLPTISGFFEFILETGERMIGQISTTQLGLLSFGKINWWQCGGLLLVTGGIIVCLNDGVLLKKIKFIGGLGLLYGLLFCTIHFPLTGQVSFIDVGQGDSILITTPFPRKVYLIDVGGKLNFGKRKFTPQVNKITLPLLKALGINQIDGIFVTHQDADHVGDLGPLLSQIKVKKLYMAAGLIKNPSFAKRIAGHLTTDQLVELIAGDQVIEPQISFNVVYPFKPGPGKNEDSLSLTFKLKNKRWLFTGDLGQEGEKEIMANFHLRANYFKLGHHGSKTASNPIFLKQLQPEMVFISAGRNNHFGHPHPETIATLRMQHIPYASTQDCGMITWTYSRFASSKFSSFLPVKAK</sequence>
<dbReference type="RefSeq" id="WP_220221099.1">
    <property type="nucleotide sequence ID" value="NZ_CP048268.1"/>
</dbReference>
<gene>
    <name evidence="8" type="ORF">GYM71_04675</name>
</gene>
<feature type="transmembrane region" description="Helical" evidence="6">
    <location>
        <begin position="477"/>
        <end position="495"/>
    </location>
</feature>
<dbReference type="SUPFAM" id="SSF56281">
    <property type="entry name" value="Metallo-hydrolase/oxidoreductase"/>
    <property type="match status" value="1"/>
</dbReference>
<feature type="transmembrane region" description="Helical" evidence="6">
    <location>
        <begin position="277"/>
        <end position="298"/>
    </location>
</feature>
<feature type="transmembrane region" description="Helical" evidence="6">
    <location>
        <begin position="12"/>
        <end position="32"/>
    </location>
</feature>
<dbReference type="SMART" id="SM00849">
    <property type="entry name" value="Lactamase_B"/>
    <property type="match status" value="1"/>
</dbReference>
<protein>
    <submittedName>
        <fullName evidence="8">DNA internalization-related competence protein ComEC/Rec2</fullName>
    </submittedName>
</protein>
<dbReference type="InterPro" id="IPR001279">
    <property type="entry name" value="Metallo-B-lactamas"/>
</dbReference>
<dbReference type="PANTHER" id="PTHR30619">
    <property type="entry name" value="DNA INTERNALIZATION/COMPETENCE PROTEIN COMEC/REC2"/>
    <property type="match status" value="1"/>
</dbReference>
<dbReference type="Pfam" id="PF03772">
    <property type="entry name" value="Competence"/>
    <property type="match status" value="1"/>
</dbReference>
<reference evidence="8 9" key="1">
    <citation type="submission" date="2020-01" db="EMBL/GenBank/DDBJ databases">
        <title>Vast differences in strain-level diversity in the gut microbiota of two closely related honey bee species.</title>
        <authorList>
            <person name="Ellegaard K.M."/>
            <person name="Suenami S."/>
            <person name="Miyazaki R."/>
            <person name="Engel P."/>
        </authorList>
    </citation>
    <scope>NUCLEOTIDE SEQUENCE [LARGE SCALE GENOMIC DNA]</scope>
    <source>
        <strain evidence="8 9">ESL0416</strain>
    </source>
</reference>
<evidence type="ECO:0000256" key="2">
    <source>
        <dbReference type="ARBA" id="ARBA00022475"/>
    </source>
</evidence>
<dbReference type="EMBL" id="CP048268">
    <property type="protein sequence ID" value="QYN52744.1"/>
    <property type="molecule type" value="Genomic_DNA"/>
</dbReference>
<proteinExistence type="predicted"/>
<evidence type="ECO:0000259" key="7">
    <source>
        <dbReference type="SMART" id="SM00849"/>
    </source>
</evidence>
<dbReference type="Gene3D" id="3.60.15.10">
    <property type="entry name" value="Ribonuclease Z/Hydroxyacylglutathione hydrolase-like"/>
    <property type="match status" value="1"/>
</dbReference>
<evidence type="ECO:0000256" key="6">
    <source>
        <dbReference type="SAM" id="Phobius"/>
    </source>
</evidence>
<keyword evidence="3 6" id="KW-0812">Transmembrane</keyword>
<keyword evidence="5 6" id="KW-0472">Membrane</keyword>
<keyword evidence="9" id="KW-1185">Reference proteome</keyword>
<feature type="transmembrane region" description="Helical" evidence="6">
    <location>
        <begin position="367"/>
        <end position="394"/>
    </location>
</feature>
<feature type="transmembrane region" description="Helical" evidence="6">
    <location>
        <begin position="62"/>
        <end position="81"/>
    </location>
</feature>
<dbReference type="Proteomes" id="UP000826550">
    <property type="component" value="Chromosome"/>
</dbReference>
<evidence type="ECO:0000256" key="1">
    <source>
        <dbReference type="ARBA" id="ARBA00004651"/>
    </source>
</evidence>
<keyword evidence="2" id="KW-1003">Cell membrane</keyword>
<feature type="domain" description="Metallo-beta-lactamase" evidence="7">
    <location>
        <begin position="506"/>
        <end position="708"/>
    </location>
</feature>
<dbReference type="PANTHER" id="PTHR30619:SF7">
    <property type="entry name" value="BETA-LACTAMASE DOMAIN PROTEIN"/>
    <property type="match status" value="1"/>
</dbReference>
<dbReference type="InterPro" id="IPR036866">
    <property type="entry name" value="RibonucZ/Hydroxyglut_hydro"/>
</dbReference>
<name>A0ABX8W580_9LACO</name>
<dbReference type="NCBIfam" id="TIGR00360">
    <property type="entry name" value="ComEC_N-term"/>
    <property type="match status" value="1"/>
</dbReference>
<keyword evidence="4 6" id="KW-1133">Transmembrane helix</keyword>
<evidence type="ECO:0000256" key="3">
    <source>
        <dbReference type="ARBA" id="ARBA00022692"/>
    </source>
</evidence>
<feature type="transmembrane region" description="Helical" evidence="6">
    <location>
        <begin position="240"/>
        <end position="265"/>
    </location>
</feature>
<evidence type="ECO:0000313" key="9">
    <source>
        <dbReference type="Proteomes" id="UP000826550"/>
    </source>
</evidence>